<keyword evidence="16" id="KW-1185">Reference proteome</keyword>
<keyword evidence="3 14" id="KW-0813">Transport</keyword>
<comment type="catalytic activity">
    <reaction evidence="12">
        <text>L-proline(in) + Na(+)(in) = L-proline(out) + Na(+)(out)</text>
        <dbReference type="Rhea" id="RHEA:28967"/>
        <dbReference type="ChEBI" id="CHEBI:29101"/>
        <dbReference type="ChEBI" id="CHEBI:60039"/>
    </reaction>
</comment>
<gene>
    <name evidence="15" type="ORF">SAMN04488025_10657</name>
</gene>
<dbReference type="NCBIfam" id="TIGR00813">
    <property type="entry name" value="sss"/>
    <property type="match status" value="1"/>
</dbReference>
<feature type="transmembrane region" description="Helical" evidence="14">
    <location>
        <begin position="160"/>
        <end position="183"/>
    </location>
</feature>
<dbReference type="GO" id="GO:0015193">
    <property type="term" value="F:L-proline transmembrane transporter activity"/>
    <property type="evidence" value="ECO:0007669"/>
    <property type="project" value="TreeGrafter"/>
</dbReference>
<feature type="transmembrane region" description="Helical" evidence="14">
    <location>
        <begin position="66"/>
        <end position="91"/>
    </location>
</feature>
<keyword evidence="10 14" id="KW-0472">Membrane</keyword>
<dbReference type="InterPro" id="IPR001734">
    <property type="entry name" value="Na/solute_symporter"/>
</dbReference>
<keyword evidence="7 14" id="KW-1133">Transmembrane helix</keyword>
<dbReference type="PANTHER" id="PTHR48086">
    <property type="entry name" value="SODIUM/PROLINE SYMPORTER-RELATED"/>
    <property type="match status" value="1"/>
</dbReference>
<keyword evidence="11 14" id="KW-0739">Sodium transport</keyword>
<evidence type="ECO:0000313" key="15">
    <source>
        <dbReference type="EMBL" id="SFF83264.1"/>
    </source>
</evidence>
<accession>A0A1I2LVF8</accession>
<dbReference type="InterPro" id="IPR038377">
    <property type="entry name" value="Na/Glc_symporter_sf"/>
</dbReference>
<evidence type="ECO:0000256" key="4">
    <source>
        <dbReference type="ARBA" id="ARBA00022475"/>
    </source>
</evidence>
<feature type="transmembrane region" description="Helical" evidence="14">
    <location>
        <begin position="6"/>
        <end position="25"/>
    </location>
</feature>
<keyword evidence="9 14" id="KW-0406">Ion transport</keyword>
<evidence type="ECO:0000256" key="10">
    <source>
        <dbReference type="ARBA" id="ARBA00023136"/>
    </source>
</evidence>
<evidence type="ECO:0000313" key="16">
    <source>
        <dbReference type="Proteomes" id="UP000198661"/>
    </source>
</evidence>
<dbReference type="CDD" id="cd11475">
    <property type="entry name" value="SLC5sbd_PutP"/>
    <property type="match status" value="1"/>
</dbReference>
<feature type="transmembrane region" description="Helical" evidence="14">
    <location>
        <begin position="324"/>
        <end position="349"/>
    </location>
</feature>
<dbReference type="PANTHER" id="PTHR48086:SF3">
    <property type="entry name" value="SODIUM_PROLINE SYMPORTER"/>
    <property type="match status" value="1"/>
</dbReference>
<dbReference type="InterPro" id="IPR011851">
    <property type="entry name" value="Na/Pro_symporter"/>
</dbReference>
<evidence type="ECO:0000256" key="2">
    <source>
        <dbReference type="ARBA" id="ARBA00006434"/>
    </source>
</evidence>
<dbReference type="GO" id="GO:0005886">
    <property type="term" value="C:plasma membrane"/>
    <property type="evidence" value="ECO:0007669"/>
    <property type="project" value="UniProtKB-SubCell"/>
</dbReference>
<dbReference type="OrthoDB" id="9810181at2"/>
<comment type="function">
    <text evidence="14">Catalyzes the sodium-dependent uptake of extracellular L-proline.</text>
</comment>
<feature type="transmembrane region" description="Helical" evidence="14">
    <location>
        <begin position="370"/>
        <end position="390"/>
    </location>
</feature>
<dbReference type="GO" id="GO:0031402">
    <property type="term" value="F:sodium ion binding"/>
    <property type="evidence" value="ECO:0007669"/>
    <property type="project" value="UniProtKB-UniRule"/>
</dbReference>
<feature type="transmembrane region" description="Helical" evidence="14">
    <location>
        <begin position="274"/>
        <end position="298"/>
    </location>
</feature>
<comment type="similarity">
    <text evidence="2 13">Belongs to the sodium:solute symporter (SSF) (TC 2.A.21) family.</text>
</comment>
<comment type="subcellular location">
    <subcellularLocation>
        <location evidence="1 14">Cell membrane</location>
        <topology evidence="1 14">Multi-pass membrane protein</topology>
    </subcellularLocation>
</comment>
<keyword evidence="5 14" id="KW-0812">Transmembrane</keyword>
<evidence type="ECO:0000256" key="8">
    <source>
        <dbReference type="ARBA" id="ARBA00023053"/>
    </source>
</evidence>
<dbReference type="AlphaFoldDB" id="A0A1I2LVF8"/>
<dbReference type="GO" id="GO:0005298">
    <property type="term" value="F:proline:sodium symporter activity"/>
    <property type="evidence" value="ECO:0007669"/>
    <property type="project" value="UniProtKB-UniRule"/>
</dbReference>
<dbReference type="InterPro" id="IPR018212">
    <property type="entry name" value="Na/solute_symporter_CS"/>
</dbReference>
<organism evidence="15 16">
    <name type="scientific">Planifilum fulgidum</name>
    <dbReference type="NCBI Taxonomy" id="201973"/>
    <lineage>
        <taxon>Bacteria</taxon>
        <taxon>Bacillati</taxon>
        <taxon>Bacillota</taxon>
        <taxon>Bacilli</taxon>
        <taxon>Bacillales</taxon>
        <taxon>Thermoactinomycetaceae</taxon>
        <taxon>Planifilum</taxon>
    </lineage>
</organism>
<protein>
    <recommendedName>
        <fullName evidence="14">Sodium/proline symporter</fullName>
    </recommendedName>
    <alternativeName>
        <fullName evidence="14">Proline permease</fullName>
    </alternativeName>
</protein>
<dbReference type="Pfam" id="PF00474">
    <property type="entry name" value="SSF"/>
    <property type="match status" value="1"/>
</dbReference>
<dbReference type="GO" id="GO:0015824">
    <property type="term" value="P:proline transport"/>
    <property type="evidence" value="ECO:0007669"/>
    <property type="project" value="UniProtKB-UniRule"/>
</dbReference>
<dbReference type="PROSITE" id="PS00457">
    <property type="entry name" value="NA_SOLUT_SYMP_2"/>
    <property type="match status" value="1"/>
</dbReference>
<dbReference type="NCBIfam" id="TIGR02121">
    <property type="entry name" value="Na_Pro_sym"/>
    <property type="match status" value="1"/>
</dbReference>
<evidence type="ECO:0000256" key="3">
    <source>
        <dbReference type="ARBA" id="ARBA00022448"/>
    </source>
</evidence>
<feature type="transmembrane region" description="Helical" evidence="14">
    <location>
        <begin position="452"/>
        <end position="473"/>
    </location>
</feature>
<reference evidence="15 16" key="1">
    <citation type="submission" date="2016-10" db="EMBL/GenBank/DDBJ databases">
        <authorList>
            <person name="de Groot N.N."/>
        </authorList>
    </citation>
    <scope>NUCLEOTIDE SEQUENCE [LARGE SCALE GENOMIC DNA]</scope>
    <source>
        <strain evidence="15 16">DSM 44945</strain>
    </source>
</reference>
<evidence type="ECO:0000256" key="1">
    <source>
        <dbReference type="ARBA" id="ARBA00004651"/>
    </source>
</evidence>
<dbReference type="Gene3D" id="1.20.1730.10">
    <property type="entry name" value="Sodium/glucose cotransporter"/>
    <property type="match status" value="1"/>
</dbReference>
<dbReference type="RefSeq" id="WP_092036482.1">
    <property type="nucleotide sequence ID" value="NZ_FOOK01000006.1"/>
</dbReference>
<feature type="transmembrane region" description="Helical" evidence="14">
    <location>
        <begin position="190"/>
        <end position="211"/>
    </location>
</feature>
<feature type="transmembrane region" description="Helical" evidence="14">
    <location>
        <begin position="231"/>
        <end position="253"/>
    </location>
</feature>
<evidence type="ECO:0000256" key="13">
    <source>
        <dbReference type="RuleBase" id="RU362091"/>
    </source>
</evidence>
<feature type="transmembrane region" description="Helical" evidence="14">
    <location>
        <begin position="122"/>
        <end position="140"/>
    </location>
</feature>
<feature type="transmembrane region" description="Helical" evidence="14">
    <location>
        <begin position="402"/>
        <end position="420"/>
    </location>
</feature>
<sequence length="495" mass="53975">MALNGSIITFSLYLVAMLVIGIVTYRMTRTFSDYVLGGRKLGSWVTAMSAQASDMSGWLLLGLPGFAFGVGMGSLWIAIGLATGTLLNWIYTSKRLRRYTQVLDALTLPDYFEFRFRDKTRFLRVLSALMIFLFFLFYTASGLVGAGKLFEAAYGADFTIAVFIGALVIVGYTFLGGFLAVSWTDLFQGLLMFFALLIMPVAVIVYIGGFGETVDTIAATSPMHLGLAGDNVGALAIFSFIAGNLAWGLGYFGQPHILVRFMAIKSPQMLAKSTMLAMIWVVLTLYGAILTGFVGFAASEKGLVSVADPEHIFIALSNLLFNPWVAGFMLAAIMAAIMSTVDSFLLVTSTALAEDFYKRLFRKNASEKELIWVGRIGVLLVAAIAIYLSFAQEQNVLELVSYAWAGLGATFGPLVLLSLYWKRMNVYGAYAGIITGAATVILWKNVLGWSDYLYELLPAFVLGVIAIVVVSLLTPPPPKEVLEEFDRSTRPLEGE</sequence>
<dbReference type="EMBL" id="FOOK01000006">
    <property type="protein sequence ID" value="SFF83264.1"/>
    <property type="molecule type" value="Genomic_DNA"/>
</dbReference>
<evidence type="ECO:0000256" key="7">
    <source>
        <dbReference type="ARBA" id="ARBA00022989"/>
    </source>
</evidence>
<evidence type="ECO:0000256" key="11">
    <source>
        <dbReference type="ARBA" id="ARBA00023201"/>
    </source>
</evidence>
<evidence type="ECO:0000256" key="9">
    <source>
        <dbReference type="ARBA" id="ARBA00023065"/>
    </source>
</evidence>
<keyword evidence="6 14" id="KW-0769">Symport</keyword>
<dbReference type="InterPro" id="IPR050277">
    <property type="entry name" value="Sodium:Solute_Symporter"/>
</dbReference>
<evidence type="ECO:0000256" key="6">
    <source>
        <dbReference type="ARBA" id="ARBA00022847"/>
    </source>
</evidence>
<dbReference type="STRING" id="201973.SAMN04488025_10657"/>
<evidence type="ECO:0000256" key="14">
    <source>
        <dbReference type="RuleBase" id="RU366012"/>
    </source>
</evidence>
<proteinExistence type="inferred from homology"/>
<keyword evidence="14" id="KW-0029">Amino-acid transport</keyword>
<keyword evidence="8 14" id="KW-0915">Sodium</keyword>
<dbReference type="PROSITE" id="PS50283">
    <property type="entry name" value="NA_SOLUT_SYMP_3"/>
    <property type="match status" value="1"/>
</dbReference>
<feature type="transmembrane region" description="Helical" evidence="14">
    <location>
        <begin position="427"/>
        <end position="446"/>
    </location>
</feature>
<keyword evidence="4 14" id="KW-1003">Cell membrane</keyword>
<dbReference type="Proteomes" id="UP000198661">
    <property type="component" value="Unassembled WGS sequence"/>
</dbReference>
<evidence type="ECO:0000256" key="5">
    <source>
        <dbReference type="ARBA" id="ARBA00022692"/>
    </source>
</evidence>
<name>A0A1I2LVF8_9BACL</name>
<evidence type="ECO:0000256" key="12">
    <source>
        <dbReference type="ARBA" id="ARBA00033708"/>
    </source>
</evidence>